<feature type="domain" description="Thioredoxin-like fold" evidence="1">
    <location>
        <begin position="48"/>
        <end position="127"/>
    </location>
</feature>
<accession>A0A5C0UDQ4</accession>
<dbReference type="AlphaFoldDB" id="A0A5C0UDQ4"/>
<evidence type="ECO:0000313" key="3">
    <source>
        <dbReference type="Proteomes" id="UP000325155"/>
    </source>
</evidence>
<dbReference type="InterPro" id="IPR012336">
    <property type="entry name" value="Thioredoxin-like_fold"/>
</dbReference>
<gene>
    <name evidence="2" type="ORF">FZC35_02275</name>
</gene>
<evidence type="ECO:0000259" key="1">
    <source>
        <dbReference type="Pfam" id="PF13462"/>
    </source>
</evidence>
<reference evidence="2 3" key="1">
    <citation type="submission" date="2019-08" db="EMBL/GenBank/DDBJ databases">
        <title>Highly reduced genomes of protist endosymbionts show evolutionary convergence.</title>
        <authorList>
            <person name="George E."/>
            <person name="Husnik F."/>
            <person name="Tashyreva D."/>
            <person name="Prokopchuk G."/>
            <person name="Horak A."/>
            <person name="Kwong W.K."/>
            <person name="Lukes J."/>
            <person name="Keeling P.J."/>
        </authorList>
    </citation>
    <scope>NUCLEOTIDE SEQUENCE [LARGE SCALE GENOMIC DNA]</scope>
    <source>
        <strain evidence="2">1605</strain>
    </source>
</reference>
<dbReference type="EMBL" id="CP043315">
    <property type="protein sequence ID" value="QEK38185.1"/>
    <property type="molecule type" value="Genomic_DNA"/>
</dbReference>
<protein>
    <recommendedName>
        <fullName evidence="1">Thioredoxin-like fold domain-containing protein</fullName>
    </recommendedName>
</protein>
<dbReference type="SUPFAM" id="SSF52833">
    <property type="entry name" value="Thioredoxin-like"/>
    <property type="match status" value="1"/>
</dbReference>
<dbReference type="RefSeq" id="WP_148981032.1">
    <property type="nucleotide sequence ID" value="NZ_CP043315.1"/>
</dbReference>
<organism evidence="2 3">
    <name type="scientific">Candidatus Cytomitobacter indipagum</name>
    <dbReference type="NCBI Taxonomy" id="2601575"/>
    <lineage>
        <taxon>Bacteria</taxon>
        <taxon>Pseudomonadati</taxon>
        <taxon>Pseudomonadota</taxon>
        <taxon>Alphaproteobacteria</taxon>
        <taxon>Holosporales</taxon>
        <taxon>Holosporaceae</taxon>
        <taxon>Candidatus Cytomitobacter</taxon>
    </lineage>
</organism>
<name>A0A5C0UDQ4_9PROT</name>
<proteinExistence type="predicted"/>
<sequence length="201" mass="23433">MILHNLITFSIGILSALFFIEFSPIQTESYNKYYNKYDRASLLECEKDSVVIYSSPSCRYCSEFHVKCDDIIKKYNNNRFNIRYVDISVNVLDAIGSSIIMHSNNPEKMRKHIFKTQQIWFNENDILLSSRKLIDLCSRLESIDLQKIYSKIPILIKETRDLCSSLGHEALPTVLLVKKLEGVRALKNMTDIFRFGSLYVR</sequence>
<dbReference type="InterPro" id="IPR036249">
    <property type="entry name" value="Thioredoxin-like_sf"/>
</dbReference>
<dbReference type="KEGG" id="cip:FZC35_02275"/>
<dbReference type="Gene3D" id="3.40.30.10">
    <property type="entry name" value="Glutaredoxin"/>
    <property type="match status" value="1"/>
</dbReference>
<dbReference type="OrthoDB" id="8478320at2"/>
<dbReference type="Pfam" id="PF13462">
    <property type="entry name" value="Thioredoxin_4"/>
    <property type="match status" value="1"/>
</dbReference>
<keyword evidence="3" id="KW-1185">Reference proteome</keyword>
<dbReference type="Proteomes" id="UP000325155">
    <property type="component" value="Chromosome"/>
</dbReference>
<evidence type="ECO:0000313" key="2">
    <source>
        <dbReference type="EMBL" id="QEK38185.1"/>
    </source>
</evidence>